<organism evidence="1 2">
    <name type="scientific">Actinokineospora globicatena</name>
    <dbReference type="NCBI Taxonomy" id="103729"/>
    <lineage>
        <taxon>Bacteria</taxon>
        <taxon>Bacillati</taxon>
        <taxon>Actinomycetota</taxon>
        <taxon>Actinomycetes</taxon>
        <taxon>Pseudonocardiales</taxon>
        <taxon>Pseudonocardiaceae</taxon>
        <taxon>Actinokineospora</taxon>
    </lineage>
</organism>
<dbReference type="InterPro" id="IPR054058">
    <property type="entry name" value="HTH_67"/>
</dbReference>
<dbReference type="Proteomes" id="UP001165042">
    <property type="component" value="Unassembled WGS sequence"/>
</dbReference>
<reference evidence="1" key="1">
    <citation type="submission" date="2023-02" db="EMBL/GenBank/DDBJ databases">
        <title>Actinokineospora globicatena NBRC 15670.</title>
        <authorList>
            <person name="Ichikawa N."/>
            <person name="Sato H."/>
            <person name="Tonouchi N."/>
        </authorList>
    </citation>
    <scope>NUCLEOTIDE SEQUENCE</scope>
    <source>
        <strain evidence="1">NBRC 15670</strain>
    </source>
</reference>
<keyword evidence="2" id="KW-1185">Reference proteome</keyword>
<sequence length="294" mass="31505">MEPRTLWECFEPYHAVTYFTPEAIAETDALGCKGRWMGYFGTRAAPLGAAPGWLATSLFYTFHPSRVLRQLPAAWSVAEPAEFLAARLRGVDGALRRLLGDEVVEGPDVAEAAELARAVVEWIPTAGRPLGAANAALTLPEQPHLALWQVATTLRESRGDGHVAALVTAGLDPVEALVAFAADRGLTAGYLQAARNVPEGEWAAAENRLLERDLLAAPGVLTEFGAELRQSVEDLTDEAAAAPWLELGDQATTRFATLLAPLALRITLTNDVMRPNPMALAPERRLAALAGVEL</sequence>
<gene>
    <name evidence="1" type="ORF">Aglo03_67260</name>
</gene>
<dbReference type="Pfam" id="PF21863">
    <property type="entry name" value="HTH_67"/>
    <property type="match status" value="1"/>
</dbReference>
<comment type="caution">
    <text evidence="1">The sequence shown here is derived from an EMBL/GenBank/DDBJ whole genome shotgun (WGS) entry which is preliminary data.</text>
</comment>
<name>A0A9W6QTE0_9PSEU</name>
<accession>A0A9W6QTE0</accession>
<evidence type="ECO:0008006" key="3">
    <source>
        <dbReference type="Google" id="ProtNLM"/>
    </source>
</evidence>
<proteinExistence type="predicted"/>
<evidence type="ECO:0000313" key="2">
    <source>
        <dbReference type="Proteomes" id="UP001165042"/>
    </source>
</evidence>
<dbReference type="AlphaFoldDB" id="A0A9W6QTE0"/>
<protein>
    <recommendedName>
        <fullName evidence="3">SalK</fullName>
    </recommendedName>
</protein>
<dbReference type="EMBL" id="BSSD01000018">
    <property type="protein sequence ID" value="GLW95910.1"/>
    <property type="molecule type" value="Genomic_DNA"/>
</dbReference>
<evidence type="ECO:0000313" key="1">
    <source>
        <dbReference type="EMBL" id="GLW95910.1"/>
    </source>
</evidence>
<dbReference type="NCBIfam" id="NF047719">
    <property type="entry name" value="SCO6745_fam_HTH"/>
    <property type="match status" value="1"/>
</dbReference>